<dbReference type="GO" id="GO:0000444">
    <property type="term" value="C:MIS12/MIND type complex"/>
    <property type="evidence" value="ECO:0007669"/>
    <property type="project" value="TreeGrafter"/>
</dbReference>
<gene>
    <name evidence="1" type="ORF">GGI25_002007</name>
</gene>
<dbReference type="PANTHER" id="PTHR31749:SF3">
    <property type="entry name" value="KINETOCHORE-ASSOCIATED PROTEIN NSL1 HOMOLOG"/>
    <property type="match status" value="1"/>
</dbReference>
<evidence type="ECO:0000313" key="2">
    <source>
        <dbReference type="Proteomes" id="UP001151518"/>
    </source>
</evidence>
<evidence type="ECO:0000313" key="1">
    <source>
        <dbReference type="EMBL" id="KAJ2678815.1"/>
    </source>
</evidence>
<name>A0A9W8G8Q3_9FUNG</name>
<dbReference type="InterPro" id="IPR013950">
    <property type="entry name" value="Mis14/Nsl1"/>
</dbReference>
<dbReference type="Proteomes" id="UP001151518">
    <property type="component" value="Unassembled WGS sequence"/>
</dbReference>
<sequence length="243" mass="26745">MNTTDIPKIQLESKEDVDYLQTQLTSFLRKTVENSTTLRDSGLTAEQKAEAEQLILSKLEQWASGVWKTAAPNITVNGFAYEEALREKSRIEPLDETLKNEVVGLRDEADTLLLAVANKRRTVPGQIERLVGDAVWRDSVAAEHTRAIRGLESNIADDELPFVDSRVNGDFEDAVGLALRVKEEAPGNTKRLEQLIATLEESRCDDAEVRGVVGQDAGSGSDTQQQLLAYKAALHAVTRSAVQ</sequence>
<organism evidence="1 2">
    <name type="scientific">Coemansia spiralis</name>
    <dbReference type="NCBI Taxonomy" id="417178"/>
    <lineage>
        <taxon>Eukaryota</taxon>
        <taxon>Fungi</taxon>
        <taxon>Fungi incertae sedis</taxon>
        <taxon>Zoopagomycota</taxon>
        <taxon>Kickxellomycotina</taxon>
        <taxon>Kickxellomycetes</taxon>
        <taxon>Kickxellales</taxon>
        <taxon>Kickxellaceae</taxon>
        <taxon>Coemansia</taxon>
    </lineage>
</organism>
<dbReference type="EMBL" id="JANBTW010000017">
    <property type="protein sequence ID" value="KAJ2678815.1"/>
    <property type="molecule type" value="Genomic_DNA"/>
</dbReference>
<dbReference type="Pfam" id="PF08641">
    <property type="entry name" value="Mis14"/>
    <property type="match status" value="1"/>
</dbReference>
<accession>A0A9W8G8Q3</accession>
<dbReference type="PANTHER" id="PTHR31749">
    <property type="entry name" value="KINETOCHORE-ASSOCIATED PROTEIN NSL1 HOMOLOG"/>
    <property type="match status" value="1"/>
</dbReference>
<protein>
    <submittedName>
        <fullName evidence="1">Uncharacterized protein</fullName>
    </submittedName>
</protein>
<reference evidence="1" key="1">
    <citation type="submission" date="2022-07" db="EMBL/GenBank/DDBJ databases">
        <title>Phylogenomic reconstructions and comparative analyses of Kickxellomycotina fungi.</title>
        <authorList>
            <person name="Reynolds N.K."/>
            <person name="Stajich J.E."/>
            <person name="Barry K."/>
            <person name="Grigoriev I.V."/>
            <person name="Crous P."/>
            <person name="Smith M.E."/>
        </authorList>
    </citation>
    <scope>NUCLEOTIDE SEQUENCE</scope>
    <source>
        <strain evidence="1">NRRL 3115</strain>
    </source>
</reference>
<dbReference type="GO" id="GO:0000070">
    <property type="term" value="P:mitotic sister chromatid segregation"/>
    <property type="evidence" value="ECO:0007669"/>
    <property type="project" value="InterPro"/>
</dbReference>
<dbReference type="OrthoDB" id="2135762at2759"/>
<proteinExistence type="predicted"/>
<dbReference type="AlphaFoldDB" id="A0A9W8G8Q3"/>
<comment type="caution">
    <text evidence="1">The sequence shown here is derived from an EMBL/GenBank/DDBJ whole genome shotgun (WGS) entry which is preliminary data.</text>
</comment>